<dbReference type="EMBL" id="JBHSOH010000001">
    <property type="protein sequence ID" value="MFC5846720.1"/>
    <property type="molecule type" value="Genomic_DNA"/>
</dbReference>
<protein>
    <submittedName>
        <fullName evidence="1">Uncharacterized protein</fullName>
    </submittedName>
</protein>
<reference evidence="2" key="1">
    <citation type="journal article" date="2019" name="Int. J. Syst. Evol. Microbiol.">
        <title>The Global Catalogue of Microorganisms (GCM) 10K type strain sequencing project: providing services to taxonomists for standard genome sequencing and annotation.</title>
        <authorList>
            <consortium name="The Broad Institute Genomics Platform"/>
            <consortium name="The Broad Institute Genome Sequencing Center for Infectious Disease"/>
            <person name="Wu L."/>
            <person name="Ma J."/>
        </authorList>
    </citation>
    <scope>NUCLEOTIDE SEQUENCE [LARGE SCALE GENOMIC DNA]</scope>
    <source>
        <strain evidence="2">CGMCC 1.15053</strain>
    </source>
</reference>
<dbReference type="Proteomes" id="UP001595979">
    <property type="component" value="Unassembled WGS sequence"/>
</dbReference>
<evidence type="ECO:0000313" key="2">
    <source>
        <dbReference type="Proteomes" id="UP001595979"/>
    </source>
</evidence>
<dbReference type="RefSeq" id="WP_380045007.1">
    <property type="nucleotide sequence ID" value="NZ_JBHSOH010000001.1"/>
</dbReference>
<proteinExistence type="predicted"/>
<accession>A0ABW1DEP5</accession>
<gene>
    <name evidence="1" type="ORF">ACFPQ6_00215</name>
</gene>
<sequence>MNISDLFKRPAMGTIKIVTPHGTFTFKDARFQNGAASLMDMNWQNVEFCEIVAPQARQSFRPNLRTWWQGELRTMAAQQRLAHGTRNVTEETWHGRGLLGVTVCRWITKVPGRYSRTELKTCLPGVTASLTLKPWVLRPGRVELSLPDLSFFFSLGGGRPYLLLTPLSVWNYPYDGEREWGISVLRINTRSLFLWANPQGEGEKPRFDLFWLGIRKGK</sequence>
<organism evidence="1 2">
    <name type="scientific">Deinococcus petrolearius</name>
    <dbReference type="NCBI Taxonomy" id="1751295"/>
    <lineage>
        <taxon>Bacteria</taxon>
        <taxon>Thermotogati</taxon>
        <taxon>Deinococcota</taxon>
        <taxon>Deinococci</taxon>
        <taxon>Deinococcales</taxon>
        <taxon>Deinococcaceae</taxon>
        <taxon>Deinococcus</taxon>
    </lineage>
</organism>
<keyword evidence="2" id="KW-1185">Reference proteome</keyword>
<name>A0ABW1DEP5_9DEIO</name>
<evidence type="ECO:0000313" key="1">
    <source>
        <dbReference type="EMBL" id="MFC5846720.1"/>
    </source>
</evidence>
<comment type="caution">
    <text evidence="1">The sequence shown here is derived from an EMBL/GenBank/DDBJ whole genome shotgun (WGS) entry which is preliminary data.</text>
</comment>